<evidence type="ECO:0000259" key="3">
    <source>
        <dbReference type="PROSITE" id="PS50103"/>
    </source>
</evidence>
<protein>
    <recommendedName>
        <fullName evidence="3">C3H1-type domain-containing protein</fullName>
    </recommendedName>
</protein>
<feature type="compositionally biased region" description="Polar residues" evidence="2">
    <location>
        <begin position="453"/>
        <end position="475"/>
    </location>
</feature>
<feature type="domain" description="C3H1-type" evidence="3">
    <location>
        <begin position="1"/>
        <end position="24"/>
    </location>
</feature>
<keyword evidence="1" id="KW-0479">Metal-binding</keyword>
<proteinExistence type="predicted"/>
<dbReference type="GO" id="GO:0008270">
    <property type="term" value="F:zinc ion binding"/>
    <property type="evidence" value="ECO:0007669"/>
    <property type="project" value="UniProtKB-KW"/>
</dbReference>
<feature type="region of interest" description="Disordered" evidence="2">
    <location>
        <begin position="638"/>
        <end position="665"/>
    </location>
</feature>
<feature type="compositionally biased region" description="Polar residues" evidence="2">
    <location>
        <begin position="638"/>
        <end position="661"/>
    </location>
</feature>
<dbReference type="SMART" id="SM00356">
    <property type="entry name" value="ZnF_C3H1"/>
    <property type="match status" value="3"/>
</dbReference>
<dbReference type="AlphaFoldDB" id="J9D216"/>
<evidence type="ECO:0000313" key="5">
    <source>
        <dbReference type="Proteomes" id="UP000003163"/>
    </source>
</evidence>
<feature type="region of interest" description="Disordered" evidence="2">
    <location>
        <begin position="432"/>
        <end position="484"/>
    </location>
</feature>
<evidence type="ECO:0000256" key="1">
    <source>
        <dbReference type="PROSITE-ProRule" id="PRU00723"/>
    </source>
</evidence>
<feature type="compositionally biased region" description="Low complexity" evidence="2">
    <location>
        <begin position="432"/>
        <end position="441"/>
    </location>
</feature>
<dbReference type="OrthoDB" id="5395350at2759"/>
<dbReference type="InterPro" id="IPR041686">
    <property type="entry name" value="Znf-CCCH_3"/>
</dbReference>
<feature type="zinc finger region" description="C3H1-type" evidence="1">
    <location>
        <begin position="1"/>
        <end position="24"/>
    </location>
</feature>
<reference evidence="4 5" key="1">
    <citation type="submission" date="2011-08" db="EMBL/GenBank/DDBJ databases">
        <authorList>
            <person name="Liu Z.J."/>
            <person name="Shi F.L."/>
            <person name="Lu J.Q."/>
            <person name="Li M."/>
            <person name="Wang Z.L."/>
        </authorList>
    </citation>
    <scope>NUCLEOTIDE SEQUENCE [LARGE SCALE GENOMIC DNA]</scope>
    <source>
        <strain evidence="4 5">USNM 41457</strain>
    </source>
</reference>
<keyword evidence="5" id="KW-1185">Reference proteome</keyword>
<keyword evidence="1" id="KW-0862">Zinc</keyword>
<reference evidence="5" key="2">
    <citation type="submission" date="2015-07" db="EMBL/GenBank/DDBJ databases">
        <title>Contrasting host-pathogen interactions and genome evolution in two generalist and specialist microsporidian pathogens of mosquitoes.</title>
        <authorList>
            <consortium name="The Broad Institute Genomics Platform"/>
            <consortium name="The Broad Institute Genome Sequencing Center for Infectious Disease"/>
            <person name="Cuomo C.A."/>
            <person name="Sanscrainte N.D."/>
            <person name="Goldberg J.M."/>
            <person name="Heiman D."/>
            <person name="Young S."/>
            <person name="Zeng Q."/>
            <person name="Becnel J.J."/>
            <person name="Birren B.W."/>
        </authorList>
    </citation>
    <scope>NUCLEOTIDE SEQUENCE [LARGE SCALE GENOMIC DNA]</scope>
    <source>
        <strain evidence="5">USNM 41457</strain>
    </source>
</reference>
<feature type="domain" description="C3H1-type" evidence="3">
    <location>
        <begin position="57"/>
        <end position="83"/>
    </location>
</feature>
<organism evidence="4 5">
    <name type="scientific">Edhazardia aedis (strain USNM 41457)</name>
    <name type="common">Microsporidian parasite</name>
    <dbReference type="NCBI Taxonomy" id="1003232"/>
    <lineage>
        <taxon>Eukaryota</taxon>
        <taxon>Fungi</taxon>
        <taxon>Fungi incertae sedis</taxon>
        <taxon>Microsporidia</taxon>
        <taxon>Edhazardia</taxon>
    </lineage>
</organism>
<keyword evidence="1" id="KW-0863">Zinc-finger</keyword>
<dbReference type="Pfam" id="PF15663">
    <property type="entry name" value="zf-CCCH_3"/>
    <property type="match status" value="1"/>
</dbReference>
<dbReference type="PROSITE" id="PS50103">
    <property type="entry name" value="ZF_C3H1"/>
    <property type="match status" value="2"/>
</dbReference>
<name>J9D216_EDHAE</name>
<dbReference type="EMBL" id="AFBI03000003">
    <property type="protein sequence ID" value="EJW01901.1"/>
    <property type="molecule type" value="Genomic_DNA"/>
</dbReference>
<dbReference type="InParanoid" id="J9D216"/>
<dbReference type="Proteomes" id="UP000003163">
    <property type="component" value="Unassembled WGS sequence"/>
</dbReference>
<dbReference type="HOGENOM" id="CLU_308362_0_0_1"/>
<dbReference type="InterPro" id="IPR000571">
    <property type="entry name" value="Znf_CCCH"/>
</dbReference>
<dbReference type="STRING" id="1003232.J9D216"/>
<feature type="zinc finger region" description="C3H1-type" evidence="1">
    <location>
        <begin position="57"/>
        <end position="83"/>
    </location>
</feature>
<gene>
    <name evidence="4" type="ORF">EDEG_00331</name>
</gene>
<evidence type="ECO:0000256" key="2">
    <source>
        <dbReference type="SAM" id="MobiDB-lite"/>
    </source>
</evidence>
<sequence length="957" mass="110679">MEDCYYFLYSTCSKINCQYRHSIKAKENPILCSNWKHKQICVSSCPFRHSTYHLNKKRHEEMCYWEAKGKCTKEFCEFKHNDPAKDLWKESRVKTLDEIIVQKKKIHDNDQSRNEGFSNEKFNSDYEKDCFGTIRDDDSNLAKIGVENLNNNPNLSGKNLEFNNHENIAKDLNMNKSSNCVNDISTLAVYNPTNPDFNRIQNPKFQNLKPHKFQFICSESSSKIENLNVQSIEHAGDIKNTLLSASTQPQFSSDLSPINLNKENGNNMFLSQNIKKEEITNLNISDQSNSNIPKDSFKDYELFNNTNFQRVKNLSSKNLSENEFSYDKIDNKNQKNLNESCLNNSVPIRNESIVFPKLPYALSESANNFINNNSATMNSGETDRTNNLEIGNSDFFSMHKYIRPTLFGQTDSKKLFFSTDKENNFELNKTNKANSSFSSNNKAHHFNLDFPPHQNNTLPDSSKNERNTTIQTSLPQPDLINNDLSNSKRKRTRCLTKKSLLRIKGSSDQNVFNTRSFENVFKTDISKNPNQNHENKVANGKFIFENDINNVILSNSVVNKKENNYKIKNSMINQPAISENIDSTEKKNSVLNLNINKTFKRKFTHDLHNNYYEKYFYDDRLTQSKTLNTCAQQDSLSTSNLFSLSPNEKSTTNHNNTQNENSDQRDVNYSLLLESNKNFKGLKSDLTQTSSMQDYNIKNCLDFIDDKNLIIPNKDNMVLNSDLNSQNFSKAKIIPAFKKDEFDINLNMETKILKFDDNAISYQDFNKLTTNSNQNTRIDGNKYTNTDNTKIMEKCNDSLILKLKNSPQKFNCSQSSAIEKYDLFFKGINANAENHEIPDFNDFKKQEENKNISIEVRSNKNENLLTKPLKMPIESNESGDNGDNTNSNCQYIEKIEENKKTALETHNDLIIPFCFKQNQRNIKISDFKKLKLSEKITFFEKLLDEKILNLERKKQNG</sequence>
<dbReference type="VEuPathDB" id="MicrosporidiaDB:EDEG_00331"/>
<comment type="caution">
    <text evidence="4">The sequence shown here is derived from an EMBL/GenBank/DDBJ whole genome shotgun (WGS) entry which is preliminary data.</text>
</comment>
<accession>J9D216</accession>
<evidence type="ECO:0000313" key="4">
    <source>
        <dbReference type="EMBL" id="EJW01901.1"/>
    </source>
</evidence>